<reference evidence="6" key="1">
    <citation type="submission" date="2022-10" db="EMBL/GenBank/DDBJ databases">
        <authorList>
            <person name="Chen Y."/>
            <person name="Dougan E. K."/>
            <person name="Chan C."/>
            <person name="Rhodes N."/>
            <person name="Thang M."/>
        </authorList>
    </citation>
    <scope>NUCLEOTIDE SEQUENCE</scope>
</reference>
<dbReference type="PANTHER" id="PTHR12756:SF11">
    <property type="entry name" value="CYTOSOLIC CARBOXYPEPTIDASE 1"/>
    <property type="match status" value="1"/>
</dbReference>
<evidence type="ECO:0000313" key="6">
    <source>
        <dbReference type="EMBL" id="CAI3979486.1"/>
    </source>
</evidence>
<feature type="compositionally biased region" description="Basic residues" evidence="4">
    <location>
        <begin position="750"/>
        <end position="764"/>
    </location>
</feature>
<dbReference type="PANTHER" id="PTHR12756">
    <property type="entry name" value="CYTOSOLIC CARBOXYPEPTIDASE"/>
    <property type="match status" value="1"/>
</dbReference>
<feature type="compositionally biased region" description="Basic and acidic residues" evidence="4">
    <location>
        <begin position="154"/>
        <end position="163"/>
    </location>
</feature>
<feature type="compositionally biased region" description="Basic and acidic residues" evidence="4">
    <location>
        <begin position="1113"/>
        <end position="1122"/>
    </location>
</feature>
<dbReference type="Proteomes" id="UP001152797">
    <property type="component" value="Unassembled WGS sequence"/>
</dbReference>
<feature type="region of interest" description="Disordered" evidence="4">
    <location>
        <begin position="646"/>
        <end position="692"/>
    </location>
</feature>
<evidence type="ECO:0000313" key="7">
    <source>
        <dbReference type="EMBL" id="CAL1132861.1"/>
    </source>
</evidence>
<feature type="domain" description="Peptidase M14" evidence="5">
    <location>
        <begin position="325"/>
        <end position="590"/>
    </location>
</feature>
<dbReference type="OrthoDB" id="10253041at2759"/>
<dbReference type="InterPro" id="IPR050821">
    <property type="entry name" value="Cytosolic_carboxypeptidase"/>
</dbReference>
<feature type="compositionally biased region" description="Basic and acidic residues" evidence="4">
    <location>
        <begin position="941"/>
        <end position="977"/>
    </location>
</feature>
<feature type="region of interest" description="Disordered" evidence="4">
    <location>
        <begin position="918"/>
        <end position="1010"/>
    </location>
</feature>
<feature type="region of interest" description="Disordered" evidence="4">
    <location>
        <begin position="125"/>
        <end position="171"/>
    </location>
</feature>
<organism evidence="6">
    <name type="scientific">Cladocopium goreaui</name>
    <dbReference type="NCBI Taxonomy" id="2562237"/>
    <lineage>
        <taxon>Eukaryota</taxon>
        <taxon>Sar</taxon>
        <taxon>Alveolata</taxon>
        <taxon>Dinophyceae</taxon>
        <taxon>Suessiales</taxon>
        <taxon>Symbiodiniaceae</taxon>
        <taxon>Cladocopium</taxon>
    </lineage>
</organism>
<feature type="active site" description="Proton donor/acceptor" evidence="3">
    <location>
        <position position="556"/>
    </location>
</feature>
<gene>
    <name evidence="6" type="ORF">C1SCF055_LOCUS7432</name>
</gene>
<keyword evidence="8" id="KW-0121">Carboxypeptidase</keyword>
<feature type="compositionally biased region" description="Basic and acidic residues" evidence="4">
    <location>
        <begin position="730"/>
        <end position="749"/>
    </location>
</feature>
<name>A0A9P1BU33_9DINO</name>
<feature type="compositionally biased region" description="Polar residues" evidence="4">
    <location>
        <begin position="680"/>
        <end position="689"/>
    </location>
</feature>
<dbReference type="Pfam" id="PF00246">
    <property type="entry name" value="Peptidase_M14"/>
    <property type="match status" value="1"/>
</dbReference>
<protein>
    <submittedName>
        <fullName evidence="8">Cytosolic carboxypeptidase 1</fullName>
    </submittedName>
</protein>
<keyword evidence="8" id="KW-0645">Protease</keyword>
<dbReference type="GO" id="GO:0008270">
    <property type="term" value="F:zinc ion binding"/>
    <property type="evidence" value="ECO:0007669"/>
    <property type="project" value="InterPro"/>
</dbReference>
<feature type="region of interest" description="Disordered" evidence="4">
    <location>
        <begin position="71"/>
        <end position="108"/>
    </location>
</feature>
<evidence type="ECO:0000256" key="1">
    <source>
        <dbReference type="ARBA" id="ARBA00001947"/>
    </source>
</evidence>
<dbReference type="AlphaFoldDB" id="A0A9P1BU33"/>
<dbReference type="GO" id="GO:0004181">
    <property type="term" value="F:metallocarboxypeptidase activity"/>
    <property type="evidence" value="ECO:0007669"/>
    <property type="project" value="InterPro"/>
</dbReference>
<dbReference type="EMBL" id="CAMXCT010000490">
    <property type="protein sequence ID" value="CAI3979486.1"/>
    <property type="molecule type" value="Genomic_DNA"/>
</dbReference>
<dbReference type="Gene3D" id="3.40.630.10">
    <property type="entry name" value="Zn peptidases"/>
    <property type="match status" value="1"/>
</dbReference>
<dbReference type="PROSITE" id="PS52035">
    <property type="entry name" value="PEPTIDASE_M14"/>
    <property type="match status" value="1"/>
</dbReference>
<feature type="compositionally biased region" description="Basic and acidic residues" evidence="4">
    <location>
        <begin position="989"/>
        <end position="1010"/>
    </location>
</feature>
<dbReference type="SUPFAM" id="SSF53187">
    <property type="entry name" value="Zn-dependent exopeptidases"/>
    <property type="match status" value="1"/>
</dbReference>
<evidence type="ECO:0000256" key="3">
    <source>
        <dbReference type="PROSITE-ProRule" id="PRU01379"/>
    </source>
</evidence>
<dbReference type="InterPro" id="IPR000834">
    <property type="entry name" value="Peptidase_M14"/>
</dbReference>
<evidence type="ECO:0000259" key="5">
    <source>
        <dbReference type="PROSITE" id="PS52035"/>
    </source>
</evidence>
<dbReference type="GO" id="GO:0006508">
    <property type="term" value="P:proteolysis"/>
    <property type="evidence" value="ECO:0007669"/>
    <property type="project" value="InterPro"/>
</dbReference>
<feature type="compositionally biased region" description="Polar residues" evidence="4">
    <location>
        <begin position="768"/>
        <end position="777"/>
    </location>
</feature>
<feature type="compositionally biased region" description="Basic and acidic residues" evidence="4">
    <location>
        <begin position="803"/>
        <end position="829"/>
    </location>
</feature>
<dbReference type="Pfam" id="PF18027">
    <property type="entry name" value="Pepdidase_M14_N"/>
    <property type="match status" value="1"/>
</dbReference>
<feature type="region of interest" description="Disordered" evidence="4">
    <location>
        <begin position="717"/>
        <end position="829"/>
    </location>
</feature>
<keyword evidence="8" id="KW-0378">Hydrolase</keyword>
<evidence type="ECO:0000313" key="9">
    <source>
        <dbReference type="Proteomes" id="UP001152797"/>
    </source>
</evidence>
<dbReference type="EMBL" id="CAMXCT020000490">
    <property type="protein sequence ID" value="CAL1132861.1"/>
    <property type="molecule type" value="Genomic_DNA"/>
</dbReference>
<evidence type="ECO:0000256" key="2">
    <source>
        <dbReference type="ARBA" id="ARBA00005988"/>
    </source>
</evidence>
<feature type="compositionally biased region" description="Polar residues" evidence="4">
    <location>
        <begin position="924"/>
        <end position="940"/>
    </location>
</feature>
<evidence type="ECO:0000313" key="8">
    <source>
        <dbReference type="EMBL" id="CAL4766798.1"/>
    </source>
</evidence>
<keyword evidence="9" id="KW-1185">Reference proteome</keyword>
<dbReference type="InterPro" id="IPR040626">
    <property type="entry name" value="Pepdidase_M14_N"/>
</dbReference>
<reference evidence="7" key="2">
    <citation type="submission" date="2024-04" db="EMBL/GenBank/DDBJ databases">
        <authorList>
            <person name="Chen Y."/>
            <person name="Shah S."/>
            <person name="Dougan E. K."/>
            <person name="Thang M."/>
            <person name="Chan C."/>
        </authorList>
    </citation>
    <scope>NUCLEOTIDE SEQUENCE [LARGE SCALE GENOMIC DNA]</scope>
</reference>
<feature type="region of interest" description="Disordered" evidence="4">
    <location>
        <begin position="1095"/>
        <end position="1122"/>
    </location>
</feature>
<comment type="caution">
    <text evidence="6">The sequence shown here is derived from an EMBL/GenBank/DDBJ whole genome shotgun (WGS) entry which is preliminary data.</text>
</comment>
<dbReference type="EMBL" id="CAMXCT030000490">
    <property type="protein sequence ID" value="CAL4766798.1"/>
    <property type="molecule type" value="Genomic_DNA"/>
</dbReference>
<evidence type="ECO:0000256" key="4">
    <source>
        <dbReference type="SAM" id="MobiDB-lite"/>
    </source>
</evidence>
<sequence length="1122" mass="125037">MAALEGQLEFVDSLKPDITSYLATETVCPSAQLGHLNLANWLTSKRLLCYFRPDEEQGQLWRKARDGWIEKAPDDSSDAPTAPGPRWRSVFGAPPSPGSLLWPGRPTSFEMDRAMGRADPVEVALPAPQNEDSGSDSARSADKEKGSRRRRSAQGREDMKSQKEISPSLVPPDLADSLLEFTSCFESGNLRCVLYDKEGDEYFLFLDNDLNSRGHTQWFYFAVRNGRAGRVYRIRIVNMSKPKVLFRVGMRPVTWSELDAQRRLSVSKKSFEDSVWDGAFGLWKPAGEDVRYCRTAGSDGTSTSTLSFDYVFERGHDSVFFAYYVPYTYSMLQWTLNHLVRDPATRAFCRLKRLAMTVGEACCDMLTITNSRIERKMKKVVIVSARVHPGESNASWLVHGLMGFLLSSTAEAQVLRDNFVWICVPMLNPDGVICGNYRCGLCGTDLNRQWRQPNQVLHSSVHKLKKLVARSKAKLCMYLDLHGHSRKCGIFAYACGQFAEDDHRRFTVRIFPKLLSMLTPEFNFFHCRWSVGKGKRGTGRVVAAKDLGITNAYTIEASMWGAVDVMPASKAGEPDEEDTMPVVVAFTASKLQVFGANLARALIVQHSLGPMVQGRLRCSRAWDGGKGGPWPVLTAEKELALKESVLRTSSASPCNSDLTSSESEDSDTERTEGLEPPSPTNFQDSPDSLETSERFQDEGLAFLDCNVADIMEELDFPDADESDSGGSDSHPSDDNLEDLKLRQVEEKLMSRRKPVRSTSKRKVKSEKNTSNTLNASKKLTKVPSRKEMPSASSGARQRAKSFGRKEKDEESKEKAVERVERVERVKEPARPRDVVVRPPVEKVVAFGQTTYLVGRQRGGSCMPRLQEKEVKGDPLEAVSKDRLDRLGRRGMAAAMSTLTANPRVQLAAACVLGKLETQEPLSPKSPQNRSHPSLQSLQSDSPRRERDTDGRDGRDGRDVSLHTFLERYERDEDDTRKPRPKTAALYRGKTTEMEPKVSTKTTRAESEHGRRCTGQRWTKWDGPCVQLDKDVPLDEMSLSPSRTVRSRGARPFSFQPPVAAPGDKIAIAALRSWATAATVLAKANFEETVETKAVEQLERKNGTNGTTGTNATEGKKPIANDV</sequence>
<comment type="cofactor">
    <cofactor evidence="1">
        <name>Zn(2+)</name>
        <dbReference type="ChEBI" id="CHEBI:29105"/>
    </cofactor>
</comment>
<feature type="compositionally biased region" description="Polar residues" evidence="4">
    <location>
        <begin position="646"/>
        <end position="655"/>
    </location>
</feature>
<comment type="similarity">
    <text evidence="2 3">Belongs to the peptidase M14 family.</text>
</comment>
<proteinExistence type="inferred from homology"/>
<dbReference type="Gene3D" id="2.60.40.3120">
    <property type="match status" value="1"/>
</dbReference>
<accession>A0A9P1BU33</accession>